<dbReference type="AlphaFoldDB" id="A0A9E7IV27"/>
<dbReference type="NCBIfam" id="TIGR01617">
    <property type="entry name" value="arsC_related"/>
    <property type="match status" value="1"/>
</dbReference>
<dbReference type="InterPro" id="IPR036249">
    <property type="entry name" value="Thioredoxin-like_sf"/>
</dbReference>
<dbReference type="EMBL" id="CP096649">
    <property type="protein sequence ID" value="UQK58899.1"/>
    <property type="molecule type" value="Genomic_DNA"/>
</dbReference>
<dbReference type="Proteomes" id="UP000831151">
    <property type="component" value="Chromosome"/>
</dbReference>
<dbReference type="Pfam" id="PF03960">
    <property type="entry name" value="ArsC"/>
    <property type="match status" value="1"/>
</dbReference>
<dbReference type="RefSeq" id="WP_249242443.1">
    <property type="nucleotide sequence ID" value="NZ_CP096649.1"/>
</dbReference>
<dbReference type="PROSITE" id="PS51353">
    <property type="entry name" value="ARSC"/>
    <property type="match status" value="1"/>
</dbReference>
<dbReference type="PANTHER" id="PTHR30041">
    <property type="entry name" value="ARSENATE REDUCTASE"/>
    <property type="match status" value="1"/>
</dbReference>
<dbReference type="SUPFAM" id="SSF52833">
    <property type="entry name" value="Thioredoxin-like"/>
    <property type="match status" value="1"/>
</dbReference>
<gene>
    <name evidence="2" type="ORF">M1R53_06575</name>
</gene>
<evidence type="ECO:0000313" key="3">
    <source>
        <dbReference type="Proteomes" id="UP000831151"/>
    </source>
</evidence>
<name>A0A9E7IV27_9FIRM</name>
<evidence type="ECO:0000313" key="2">
    <source>
        <dbReference type="EMBL" id="UQK58899.1"/>
    </source>
</evidence>
<evidence type="ECO:0000256" key="1">
    <source>
        <dbReference type="PROSITE-ProRule" id="PRU01282"/>
    </source>
</evidence>
<dbReference type="InterPro" id="IPR006660">
    <property type="entry name" value="Arsenate_reductase-like"/>
</dbReference>
<keyword evidence="3" id="KW-1185">Reference proteome</keyword>
<proteinExistence type="inferred from homology"/>
<dbReference type="InterPro" id="IPR006504">
    <property type="entry name" value="Tscrpt_reg_Spx/MgsR"/>
</dbReference>
<accession>A0A9E7IV27</accession>
<sequence>MILIGYKKCTTCKGIEKMLDEKGIKYTYREIDKDIPTKVELKKWHKASGLDIKRFFNTSGLVYRDMNLKDKLGDMSDDEKYKLLSTNGMLVKRPILIKDDGSFVAVGPDVKKYLA</sequence>
<dbReference type="Gene3D" id="3.40.30.10">
    <property type="entry name" value="Glutaredoxin"/>
    <property type="match status" value="1"/>
</dbReference>
<protein>
    <submittedName>
        <fullName evidence="2">Spx/MgsR family RNA polymerase-binding regulatory protein</fullName>
    </submittedName>
</protein>
<dbReference type="KEGG" id="fms:M1R53_06575"/>
<organism evidence="2 3">
    <name type="scientific">Fenollaria massiliensis</name>
    <dbReference type="NCBI Taxonomy" id="938288"/>
    <lineage>
        <taxon>Bacteria</taxon>
        <taxon>Bacillati</taxon>
        <taxon>Bacillota</taxon>
        <taxon>Clostridia</taxon>
        <taxon>Eubacteriales</taxon>
        <taxon>Fenollaria</taxon>
    </lineage>
</organism>
<reference evidence="2" key="1">
    <citation type="submission" date="2022-04" db="EMBL/GenBank/DDBJ databases">
        <title>Complete genome sequences of Ezakiella coagulans and Fenollaria massiliensis.</title>
        <authorList>
            <person name="France M.T."/>
            <person name="Clifford J."/>
            <person name="Narina S."/>
            <person name="Rutt L."/>
            <person name="Ravel J."/>
        </authorList>
    </citation>
    <scope>NUCLEOTIDE SEQUENCE</scope>
    <source>
        <strain evidence="2">C0061C2</strain>
    </source>
</reference>
<dbReference type="PANTHER" id="PTHR30041:SF8">
    <property type="entry name" value="PROTEIN YFFB"/>
    <property type="match status" value="1"/>
</dbReference>
<comment type="similarity">
    <text evidence="1">Belongs to the ArsC family.</text>
</comment>